<keyword evidence="2" id="KW-1185">Reference proteome</keyword>
<comment type="caution">
    <text evidence="1">The sequence shown here is derived from an EMBL/GenBank/DDBJ whole genome shotgun (WGS) entry which is preliminary data.</text>
</comment>
<protein>
    <submittedName>
        <fullName evidence="1">Uncharacterized protein</fullName>
    </submittedName>
</protein>
<reference evidence="1" key="1">
    <citation type="submission" date="2020-07" db="EMBL/GenBank/DDBJ databases">
        <title>Draft Genome Sequence of a Deep-Sea Yeast, Naganishia (Cryptococcus) liquefaciens strain N6.</title>
        <authorList>
            <person name="Han Y.W."/>
            <person name="Kajitani R."/>
            <person name="Morimoto H."/>
            <person name="Parhat M."/>
            <person name="Tsubouchi H."/>
            <person name="Bakenova O."/>
            <person name="Ogata M."/>
            <person name="Argunhan B."/>
            <person name="Aoki R."/>
            <person name="Kajiwara S."/>
            <person name="Itoh T."/>
            <person name="Iwasaki H."/>
        </authorList>
    </citation>
    <scope>NUCLEOTIDE SEQUENCE</scope>
    <source>
        <strain evidence="1">N6</strain>
    </source>
</reference>
<gene>
    <name evidence="1" type="ORF">NliqN6_6011</name>
</gene>
<organism evidence="1 2">
    <name type="scientific">Naganishia liquefaciens</name>
    <dbReference type="NCBI Taxonomy" id="104408"/>
    <lineage>
        <taxon>Eukaryota</taxon>
        <taxon>Fungi</taxon>
        <taxon>Dikarya</taxon>
        <taxon>Basidiomycota</taxon>
        <taxon>Agaricomycotina</taxon>
        <taxon>Tremellomycetes</taxon>
        <taxon>Filobasidiales</taxon>
        <taxon>Filobasidiaceae</taxon>
        <taxon>Naganishia</taxon>
    </lineage>
</organism>
<sequence>MRGSRVGRADGFNGDSPLAPQFADRLARKRKSLAIASVAPARRISARREAVCASQGREGQHESFPTFSTFHKGGLVIIQIGKKGHDTTQVHRVIRSRVAAGKEKDLRATSSPNTLLTSRNHFVHSSSDLGIPLGPLLAAPLVKPLLGSKPWSRRSISIRTAHSRRPIRWEPRPVMWSHPFRSLPEYSCVTSLGLDEPSNAREPFGPLGCRVGTLQYRSTNLTQHDAMTRSHRQQAPAIKRQRFVPTGLATGTIPCIWHSTPNQSASNESMHKLYLHAASTVGYCGALQILWNVMMGFGNTARHSRLTRESLGDEGEAREQIIPQGSYMAPNRQFSFDGGSNPARYEVSRAW</sequence>
<name>A0A8H3TYU5_9TREE</name>
<dbReference type="Proteomes" id="UP000620104">
    <property type="component" value="Unassembled WGS sequence"/>
</dbReference>
<evidence type="ECO:0000313" key="2">
    <source>
        <dbReference type="Proteomes" id="UP000620104"/>
    </source>
</evidence>
<evidence type="ECO:0000313" key="1">
    <source>
        <dbReference type="EMBL" id="GHJ89609.1"/>
    </source>
</evidence>
<dbReference type="EMBL" id="BLZA01000049">
    <property type="protein sequence ID" value="GHJ89609.1"/>
    <property type="molecule type" value="Genomic_DNA"/>
</dbReference>
<proteinExistence type="predicted"/>
<dbReference type="AlphaFoldDB" id="A0A8H3TYU5"/>
<accession>A0A8H3TYU5</accession>